<evidence type="ECO:0000313" key="1">
    <source>
        <dbReference type="EMBL" id="KAK2183965.1"/>
    </source>
</evidence>
<keyword evidence="2" id="KW-1185">Reference proteome</keyword>
<protein>
    <submittedName>
        <fullName evidence="1">Uncharacterized protein</fullName>
    </submittedName>
</protein>
<proteinExistence type="predicted"/>
<comment type="caution">
    <text evidence="1">The sequence shown here is derived from an EMBL/GenBank/DDBJ whole genome shotgun (WGS) entry which is preliminary data.</text>
</comment>
<dbReference type="EMBL" id="JAODUO010000288">
    <property type="protein sequence ID" value="KAK2183965.1"/>
    <property type="molecule type" value="Genomic_DNA"/>
</dbReference>
<sequence length="113" mass="13851">MMRHLRSIMRITWMDKRRNTRTDRAAIYGRPSDQEESPVDWTFHEDVTRHATKADSLLSTVFWSRNRGRPRLRFNDTIKRNPKLRDINTESWTSLSQQRDKWRAIVKWWMQSF</sequence>
<dbReference type="Proteomes" id="UP001209878">
    <property type="component" value="Unassembled WGS sequence"/>
</dbReference>
<name>A0AAD9UC85_RIDPI</name>
<reference evidence="1" key="1">
    <citation type="journal article" date="2023" name="Mol. Biol. Evol.">
        <title>Third-Generation Sequencing Reveals the Adaptive Role of the Epigenome in Three Deep-Sea Polychaetes.</title>
        <authorList>
            <person name="Perez M."/>
            <person name="Aroh O."/>
            <person name="Sun Y."/>
            <person name="Lan Y."/>
            <person name="Juniper S.K."/>
            <person name="Young C.R."/>
            <person name="Angers B."/>
            <person name="Qian P.Y."/>
        </authorList>
    </citation>
    <scope>NUCLEOTIDE SEQUENCE</scope>
    <source>
        <strain evidence="1">R07B-5</strain>
    </source>
</reference>
<accession>A0AAD9UC85</accession>
<organism evidence="1 2">
    <name type="scientific">Ridgeia piscesae</name>
    <name type="common">Tubeworm</name>
    <dbReference type="NCBI Taxonomy" id="27915"/>
    <lineage>
        <taxon>Eukaryota</taxon>
        <taxon>Metazoa</taxon>
        <taxon>Spiralia</taxon>
        <taxon>Lophotrochozoa</taxon>
        <taxon>Annelida</taxon>
        <taxon>Polychaeta</taxon>
        <taxon>Sedentaria</taxon>
        <taxon>Canalipalpata</taxon>
        <taxon>Sabellida</taxon>
        <taxon>Siboglinidae</taxon>
        <taxon>Ridgeia</taxon>
    </lineage>
</organism>
<dbReference type="AlphaFoldDB" id="A0AAD9UC85"/>
<gene>
    <name evidence="1" type="ORF">NP493_288g00000</name>
</gene>
<evidence type="ECO:0000313" key="2">
    <source>
        <dbReference type="Proteomes" id="UP001209878"/>
    </source>
</evidence>